<dbReference type="Proteomes" id="UP000094385">
    <property type="component" value="Unassembled WGS sequence"/>
</dbReference>
<evidence type="ECO:0000313" key="2">
    <source>
        <dbReference type="Proteomes" id="UP000094385"/>
    </source>
</evidence>
<dbReference type="PANTHER" id="PTHR34365">
    <property type="entry name" value="ENOLASE (DUF1399)"/>
    <property type="match status" value="1"/>
</dbReference>
<protein>
    <submittedName>
        <fullName evidence="1">Uncharacterized protein</fullName>
    </submittedName>
</protein>
<proteinExistence type="predicted"/>
<organism evidence="1 2">
    <name type="scientific">Lipomyces starkeyi NRRL Y-11557</name>
    <dbReference type="NCBI Taxonomy" id="675824"/>
    <lineage>
        <taxon>Eukaryota</taxon>
        <taxon>Fungi</taxon>
        <taxon>Dikarya</taxon>
        <taxon>Ascomycota</taxon>
        <taxon>Saccharomycotina</taxon>
        <taxon>Lipomycetes</taxon>
        <taxon>Lipomycetales</taxon>
        <taxon>Lipomycetaceae</taxon>
        <taxon>Lipomyces</taxon>
    </lineage>
</organism>
<accession>A0A1E3Q2C4</accession>
<gene>
    <name evidence="1" type="ORF">LIPSTDRAFT_5310</name>
</gene>
<reference evidence="1 2" key="1">
    <citation type="journal article" date="2016" name="Proc. Natl. Acad. Sci. U.S.A.">
        <title>Comparative genomics of biotechnologically important yeasts.</title>
        <authorList>
            <person name="Riley R."/>
            <person name="Haridas S."/>
            <person name="Wolfe K.H."/>
            <person name="Lopes M.R."/>
            <person name="Hittinger C.T."/>
            <person name="Goeker M."/>
            <person name="Salamov A.A."/>
            <person name="Wisecaver J.H."/>
            <person name="Long T.M."/>
            <person name="Calvey C.H."/>
            <person name="Aerts A.L."/>
            <person name="Barry K.W."/>
            <person name="Choi C."/>
            <person name="Clum A."/>
            <person name="Coughlan A.Y."/>
            <person name="Deshpande S."/>
            <person name="Douglass A.P."/>
            <person name="Hanson S.J."/>
            <person name="Klenk H.-P."/>
            <person name="LaButti K.M."/>
            <person name="Lapidus A."/>
            <person name="Lindquist E.A."/>
            <person name="Lipzen A.M."/>
            <person name="Meier-Kolthoff J.P."/>
            <person name="Ohm R.A."/>
            <person name="Otillar R.P."/>
            <person name="Pangilinan J.L."/>
            <person name="Peng Y."/>
            <person name="Rokas A."/>
            <person name="Rosa C.A."/>
            <person name="Scheuner C."/>
            <person name="Sibirny A.A."/>
            <person name="Slot J.C."/>
            <person name="Stielow J.B."/>
            <person name="Sun H."/>
            <person name="Kurtzman C.P."/>
            <person name="Blackwell M."/>
            <person name="Grigoriev I.V."/>
            <person name="Jeffries T.W."/>
        </authorList>
    </citation>
    <scope>NUCLEOTIDE SEQUENCE [LARGE SCALE GENOMIC DNA]</scope>
    <source>
        <strain evidence="1 2">NRRL Y-11557</strain>
    </source>
</reference>
<dbReference type="Pfam" id="PF07173">
    <property type="entry name" value="GRDP-like"/>
    <property type="match status" value="1"/>
</dbReference>
<keyword evidence="2" id="KW-1185">Reference proteome</keyword>
<dbReference type="InterPro" id="IPR009836">
    <property type="entry name" value="GRDP-like"/>
</dbReference>
<evidence type="ECO:0000313" key="1">
    <source>
        <dbReference type="EMBL" id="ODQ71302.1"/>
    </source>
</evidence>
<dbReference type="AlphaFoldDB" id="A0A1E3Q2C4"/>
<sequence>MKGTLLDYLGVDEREQCSYPSFANEFLGKIFSMPKLTLASGEWMDVIRGKLKDMLGDKAKMIPCGFNGQIHRDYQFPLRRMLIRYQDNPTAFAIDLQAAVMRQCHFIDIMDALAYFSSPFRKMTVNRSIERLLKFLYLLRTNPGNCLAPPLDVDLAWHTFQLSPAKYMATCFVLTGTYVDHDDSIGTPALADAHKLADKMWRSQFPSDPLGYDGCTCVFCESERQFTSSRSSTSKKLLAKIAPAELRKRSQNIDEFYEMACTTARNNGAREVVRLRPLTTGVKGESPIPRHPYLSFRPQGDPTASNVFQVDYAHAKCITILNLTGTLPKVSRNRVPYGALAGGGLGIS</sequence>
<name>A0A1E3Q2C4_LIPST</name>
<dbReference type="STRING" id="675824.A0A1E3Q2C4"/>
<dbReference type="OrthoDB" id="2684236at2759"/>
<dbReference type="PANTHER" id="PTHR34365:SF7">
    <property type="entry name" value="GLYCINE-RICH DOMAIN-CONTAINING PROTEIN 1"/>
    <property type="match status" value="1"/>
</dbReference>
<dbReference type="EMBL" id="KV454298">
    <property type="protein sequence ID" value="ODQ71302.1"/>
    <property type="molecule type" value="Genomic_DNA"/>
</dbReference>